<evidence type="ECO:0000256" key="8">
    <source>
        <dbReference type="ARBA" id="ARBA00023136"/>
    </source>
</evidence>
<evidence type="ECO:0000256" key="10">
    <source>
        <dbReference type="HAMAP-Rule" id="MF_01465"/>
    </source>
</evidence>
<reference evidence="12" key="2">
    <citation type="submission" date="2017-04" db="EMBL/GenBank/DDBJ databases">
        <title>Complete Genome Sequences of Twelve Strains of a Stable Defined Moderately Diverse Mouse Microbiota 2 (sDMDMm2).</title>
        <authorList>
            <person name="Uchimura Y."/>
            <person name="Wyss M."/>
            <person name="Brugiroux S."/>
            <person name="Limenitakis J.P."/>
            <person name="Stecher B."/>
            <person name="McCoy K.D."/>
            <person name="Macpherson A.J."/>
        </authorList>
    </citation>
    <scope>NUCLEOTIDE SEQUENCE</scope>
    <source>
        <strain evidence="12">YL27</strain>
    </source>
</reference>
<dbReference type="STRING" id="1796646.A4V02_12855"/>
<dbReference type="PRINTS" id="PR00303">
    <property type="entry name" value="SECYTRNLCASE"/>
</dbReference>
<evidence type="ECO:0000256" key="7">
    <source>
        <dbReference type="ARBA" id="ARBA00023010"/>
    </source>
</evidence>
<comment type="subunit">
    <text evidence="10">Component of the Sec protein translocase complex. Heterotrimer consisting of SecY, SecE and SecG subunits. The heterotrimers can form oligomers, although 1 heterotrimer is thought to be able to translocate proteins. Interacts with the ribosome. Interacts with SecDF, and other proteins may be involved. Interacts with SecA.</text>
</comment>
<organism evidence="12 14">
    <name type="scientific">Muribaculum intestinale</name>
    <dbReference type="NCBI Taxonomy" id="1796646"/>
    <lineage>
        <taxon>Bacteria</taxon>
        <taxon>Pseudomonadati</taxon>
        <taxon>Bacteroidota</taxon>
        <taxon>Bacteroidia</taxon>
        <taxon>Bacteroidales</taxon>
        <taxon>Muribaculaceae</taxon>
        <taxon>Muribaculum</taxon>
    </lineage>
</organism>
<feature type="transmembrane region" description="Helical" evidence="10">
    <location>
        <begin position="218"/>
        <end position="240"/>
    </location>
</feature>
<evidence type="ECO:0000256" key="5">
    <source>
        <dbReference type="ARBA" id="ARBA00022927"/>
    </source>
</evidence>
<dbReference type="PANTHER" id="PTHR10906">
    <property type="entry name" value="SECY/SEC61-ALPHA FAMILY MEMBER"/>
    <property type="match status" value="1"/>
</dbReference>
<feature type="transmembrane region" description="Helical" evidence="10">
    <location>
        <begin position="73"/>
        <end position="97"/>
    </location>
</feature>
<dbReference type="Proteomes" id="UP000186351">
    <property type="component" value="Chromosome"/>
</dbReference>
<feature type="transmembrane region" description="Helical" evidence="10">
    <location>
        <begin position="117"/>
        <end position="135"/>
    </location>
</feature>
<reference evidence="14" key="1">
    <citation type="submission" date="2016-04" db="EMBL/GenBank/DDBJ databases">
        <title>Complete Genome Sequences of Twelve Strains of a Stable Defined Moderately Diverse Mouse Microbiota 2 (sDMDMm2).</title>
        <authorList>
            <person name="Uchimura Y."/>
            <person name="Wyss M."/>
            <person name="Brugiroux S."/>
            <person name="Limenitakis J.P."/>
            <person name="Stecher B."/>
            <person name="McCoy K.D."/>
            <person name="Macpherson A.J."/>
        </authorList>
    </citation>
    <scope>NUCLEOTIDE SEQUENCE [LARGE SCALE GENOMIC DNA]</scope>
    <source>
        <strain evidence="14">YL27</strain>
    </source>
</reference>
<dbReference type="EMBL" id="SRYD01000050">
    <property type="protein sequence ID" value="TGY71441.1"/>
    <property type="molecule type" value="Genomic_DNA"/>
</dbReference>
<feature type="transmembrane region" description="Helical" evidence="10">
    <location>
        <begin position="373"/>
        <end position="394"/>
    </location>
</feature>
<evidence type="ECO:0000313" key="12">
    <source>
        <dbReference type="EMBL" id="ANU64525.2"/>
    </source>
</evidence>
<evidence type="ECO:0000256" key="4">
    <source>
        <dbReference type="ARBA" id="ARBA00022692"/>
    </source>
</evidence>
<evidence type="ECO:0000313" key="14">
    <source>
        <dbReference type="Proteomes" id="UP000186351"/>
    </source>
</evidence>
<feature type="transmembrane region" description="Helical" evidence="10">
    <location>
        <begin position="400"/>
        <end position="420"/>
    </location>
</feature>
<accession>A0A1Z2XG04</accession>
<accession>A0A1B1SCN8</accession>
<comment type="similarity">
    <text evidence="2 10 11">Belongs to the SecY/SEC61-alpha family.</text>
</comment>
<dbReference type="AlphaFoldDB" id="A0A1B1SCN8"/>
<keyword evidence="10" id="KW-1003">Cell membrane</keyword>
<keyword evidence="8 10" id="KW-0472">Membrane</keyword>
<keyword evidence="14" id="KW-1185">Reference proteome</keyword>
<comment type="function">
    <text evidence="10">The central subunit of the protein translocation channel SecYEG. Consists of two halves formed by TMs 1-5 and 6-10. These two domains form a lateral gate at the front which open onto the bilayer between TMs 2 and 7, and are clamped together by SecE at the back. The channel is closed by both a pore ring composed of hydrophobic SecY resides and a short helix (helix 2A) on the extracellular side of the membrane which forms a plug. The plug probably moves laterally to allow the channel to open. The ring and the pore may move independently.</text>
</comment>
<keyword evidence="6 10" id="KW-1133">Transmembrane helix</keyword>
<feature type="transmembrane region" description="Helical" evidence="10">
    <location>
        <begin position="273"/>
        <end position="295"/>
    </location>
</feature>
<dbReference type="NCBIfam" id="TIGR00967">
    <property type="entry name" value="3a0501s007"/>
    <property type="match status" value="1"/>
</dbReference>
<feature type="transmembrane region" description="Helical" evidence="10">
    <location>
        <begin position="315"/>
        <end position="337"/>
    </location>
</feature>
<evidence type="ECO:0000256" key="3">
    <source>
        <dbReference type="ARBA" id="ARBA00022448"/>
    </source>
</evidence>
<dbReference type="HAMAP" id="MF_01465">
    <property type="entry name" value="SecY"/>
    <property type="match status" value="1"/>
</dbReference>
<dbReference type="Proteomes" id="UP000306630">
    <property type="component" value="Unassembled WGS sequence"/>
</dbReference>
<protein>
    <recommendedName>
        <fullName evidence="9 10">Protein translocase subunit SecY</fullName>
    </recommendedName>
</protein>
<dbReference type="PIRSF" id="PIRSF004557">
    <property type="entry name" value="SecY"/>
    <property type="match status" value="1"/>
</dbReference>
<keyword evidence="5 10" id="KW-0653">Protein transport</keyword>
<reference evidence="13 15" key="3">
    <citation type="submission" date="2019-04" db="EMBL/GenBank/DDBJ databases">
        <title>Microbes associate with the intestines of laboratory mice.</title>
        <authorList>
            <person name="Navarre W."/>
            <person name="Wong E."/>
            <person name="Huang K."/>
            <person name="Tropini C."/>
            <person name="Ng K."/>
            <person name="Yu B."/>
        </authorList>
    </citation>
    <scope>NUCLEOTIDE SEQUENCE [LARGE SCALE GENOMIC DNA]</scope>
    <source>
        <strain evidence="13 15">NM06_A21</strain>
    </source>
</reference>
<dbReference type="PROSITE" id="PS00755">
    <property type="entry name" value="SECY_1"/>
    <property type="match status" value="1"/>
</dbReference>
<keyword evidence="4 10" id="KW-0812">Transmembrane</keyword>
<dbReference type="Gene3D" id="1.10.3370.10">
    <property type="entry name" value="SecY subunit domain"/>
    <property type="match status" value="1"/>
</dbReference>
<dbReference type="FunFam" id="1.10.3370.10:FF:000001">
    <property type="entry name" value="Preprotein translocase subunit SecY"/>
    <property type="match status" value="1"/>
</dbReference>
<dbReference type="InterPro" id="IPR030659">
    <property type="entry name" value="SecY_CS"/>
</dbReference>
<evidence type="ECO:0000256" key="11">
    <source>
        <dbReference type="RuleBase" id="RU004349"/>
    </source>
</evidence>
<dbReference type="GO" id="GO:0006605">
    <property type="term" value="P:protein targeting"/>
    <property type="evidence" value="ECO:0007669"/>
    <property type="project" value="UniProtKB-UniRule"/>
</dbReference>
<evidence type="ECO:0000256" key="1">
    <source>
        <dbReference type="ARBA" id="ARBA00004141"/>
    </source>
</evidence>
<dbReference type="InterPro" id="IPR002208">
    <property type="entry name" value="SecY/SEC61-alpha"/>
</dbReference>
<keyword evidence="3 10" id="KW-0813">Transport</keyword>
<sequence>MRFVQTLKNIWTIEELRKRLLITFLLVFVYRMGCFIVLPGIHPDDLDALASFTAGSGLMQLLDMFSGGAFSQASIFALGIMPYITASIVIQLLGMVLPSFQKMQREGESGRQKLNQYTRYLTVFILLLQGPAYLINLQMQVSSAGGHASMGFWTVAYLTVILAAGSMFIMWLGERITDRGIGNGISFIILVGIIARLPQSLYYEFVSRLPDSTGSAGGLVMFLVELILLFAVTVGAVLLVQGTRKVPVQYAKRIVGNRQYGGARQYIPLKVNAAGVMPIIFAQAIMFIPITLAGFGATADASHGFFQAFSDINGWAYNITYFILIVAFTYFYTAITVRPAQMAEDMKRNNGFIPGVKPGKKTVEYLDSIMSRITLPGSIFLGIVAIMPAFARLFGVSQNFAQFFGGTSLLILVGVVLDTLQQIESHLMMHHYDGLMKDGKIKGRTTGSAY</sequence>
<evidence type="ECO:0000313" key="15">
    <source>
        <dbReference type="Proteomes" id="UP000306630"/>
    </source>
</evidence>
<evidence type="ECO:0000256" key="9">
    <source>
        <dbReference type="ARBA" id="ARBA00039733"/>
    </source>
</evidence>
<dbReference type="GO" id="GO:0043952">
    <property type="term" value="P:protein transport by the Sec complex"/>
    <property type="evidence" value="ECO:0007669"/>
    <property type="project" value="UniProtKB-UniRule"/>
</dbReference>
<dbReference type="GO" id="GO:0005886">
    <property type="term" value="C:plasma membrane"/>
    <property type="evidence" value="ECO:0007669"/>
    <property type="project" value="UniProtKB-SubCell"/>
</dbReference>
<dbReference type="EMBL" id="CP015402">
    <property type="protein sequence ID" value="ANU64525.2"/>
    <property type="molecule type" value="Genomic_DNA"/>
</dbReference>
<dbReference type="OrthoDB" id="9809248at2"/>
<feature type="transmembrane region" description="Helical" evidence="10">
    <location>
        <begin position="180"/>
        <end position="198"/>
    </location>
</feature>
<dbReference type="SUPFAM" id="SSF103491">
    <property type="entry name" value="Preprotein translocase SecY subunit"/>
    <property type="match status" value="1"/>
</dbReference>
<gene>
    <name evidence="10 13" type="primary">secY</name>
    <name evidence="12" type="ORF">A4V02_12855</name>
    <name evidence="13" type="ORF">E5333_11510</name>
</gene>
<dbReference type="KEGG" id="pary:A4V02_12855"/>
<feature type="transmembrane region" description="Helical" evidence="10">
    <location>
        <begin position="20"/>
        <end position="41"/>
    </location>
</feature>
<comment type="subcellular location">
    <subcellularLocation>
        <location evidence="10">Cell membrane</location>
        <topology evidence="10">Multi-pass membrane protein</topology>
    </subcellularLocation>
    <subcellularLocation>
        <location evidence="1">Membrane</location>
        <topology evidence="1">Multi-pass membrane protein</topology>
    </subcellularLocation>
</comment>
<keyword evidence="7 10" id="KW-0811">Translocation</keyword>
<dbReference type="Pfam" id="PF00344">
    <property type="entry name" value="SecY"/>
    <property type="match status" value="1"/>
</dbReference>
<dbReference type="InterPro" id="IPR026593">
    <property type="entry name" value="SecY"/>
</dbReference>
<dbReference type="GO" id="GO:0065002">
    <property type="term" value="P:intracellular protein transmembrane transport"/>
    <property type="evidence" value="ECO:0007669"/>
    <property type="project" value="UniProtKB-UniRule"/>
</dbReference>
<evidence type="ECO:0000256" key="2">
    <source>
        <dbReference type="ARBA" id="ARBA00005751"/>
    </source>
</evidence>
<dbReference type="InterPro" id="IPR023201">
    <property type="entry name" value="SecY_dom_sf"/>
</dbReference>
<evidence type="ECO:0000256" key="6">
    <source>
        <dbReference type="ARBA" id="ARBA00022989"/>
    </source>
</evidence>
<name>A0A1B1SCN8_9BACT</name>
<evidence type="ECO:0000313" key="13">
    <source>
        <dbReference type="EMBL" id="TGY71441.1"/>
    </source>
</evidence>
<proteinExistence type="inferred from homology"/>
<feature type="transmembrane region" description="Helical" evidence="10">
    <location>
        <begin position="155"/>
        <end position="173"/>
    </location>
</feature>